<dbReference type="Proteomes" id="UP000220828">
    <property type="component" value="Unassembled WGS sequence"/>
</dbReference>
<dbReference type="RefSeq" id="WP_097553187.1">
    <property type="nucleotide sequence ID" value="NZ_PCMW01000005.1"/>
</dbReference>
<reference evidence="1 2" key="1">
    <citation type="submission" date="2017-09" db="EMBL/GenBank/DDBJ databases">
        <title>Whole genomes of Flavobacteriaceae.</title>
        <authorList>
            <person name="Stine C."/>
            <person name="Li C."/>
            <person name="Tadesse D."/>
        </authorList>
    </citation>
    <scope>NUCLEOTIDE SEQUENCE [LARGE SCALE GENOMIC DNA]</scope>
    <source>
        <strain evidence="1 2">ATCC 35036</strain>
    </source>
</reference>
<dbReference type="OrthoDB" id="9765957at2"/>
<evidence type="ECO:0000313" key="1">
    <source>
        <dbReference type="EMBL" id="PDS27072.1"/>
    </source>
</evidence>
<gene>
    <name evidence="1" type="ORF">B0A77_00645</name>
</gene>
<organism evidence="1 2">
    <name type="scientific">Flavobacterium branchiophilum</name>
    <dbReference type="NCBI Taxonomy" id="55197"/>
    <lineage>
        <taxon>Bacteria</taxon>
        <taxon>Pseudomonadati</taxon>
        <taxon>Bacteroidota</taxon>
        <taxon>Flavobacteriia</taxon>
        <taxon>Flavobacteriales</taxon>
        <taxon>Flavobacteriaceae</taxon>
        <taxon>Flavobacterium</taxon>
    </lineage>
</organism>
<accession>A0A2H3KF24</accession>
<dbReference type="PROSITE" id="PS51257">
    <property type="entry name" value="PROKAR_LIPOPROTEIN"/>
    <property type="match status" value="1"/>
</dbReference>
<protein>
    <recommendedName>
        <fullName evidence="3">Lipoprotein</fullName>
    </recommendedName>
</protein>
<evidence type="ECO:0008006" key="3">
    <source>
        <dbReference type="Google" id="ProtNLM"/>
    </source>
</evidence>
<comment type="caution">
    <text evidence="1">The sequence shown here is derived from an EMBL/GenBank/DDBJ whole genome shotgun (WGS) entry which is preliminary data.</text>
</comment>
<dbReference type="AlphaFoldDB" id="A0A2H3KF24"/>
<dbReference type="EMBL" id="PCMW01000005">
    <property type="protein sequence ID" value="PDS27072.1"/>
    <property type="molecule type" value="Genomic_DNA"/>
</dbReference>
<proteinExistence type="predicted"/>
<sequence length="400" mass="44953">MKTLKILSVFLLVILLGCTEETIINNYSAEGLGKVNVYIEGNITNEEAQAKLIAEIGTQTENIYVQNTSQLSSISINFNINLRDIYFNNNQYLKNISIKGTNNKINKIEIEDGHYLNKILINGVVEANQLDFGHMAGDYNLNEFIDIECHDLVTIHGNLRLFIGQYDHPVFNKLNFYDLKYINKTIKNSTYNRWQGNYSEFNMPELEEVYTLEHFVHAANISYPKLKTLGGIAIGYGPTGQTLTFPVLEDLNGSINFDQISINSTFNFPLLKICGGIGIEATNSTFNFSSLKEIINLNILSSQININFPLLEKISNRLYSTSENFTILNLPSLNYCLVNNYEYYPDGGLPSSTVNTILSKFITIQPLSGKTIRIDGEQPTGQGLTDLQTLVNQGNSVLIY</sequence>
<evidence type="ECO:0000313" key="2">
    <source>
        <dbReference type="Proteomes" id="UP000220828"/>
    </source>
</evidence>
<name>A0A2H3KF24_9FLAO</name>